<keyword evidence="4" id="KW-0238">DNA-binding</keyword>
<dbReference type="InterPro" id="IPR021858">
    <property type="entry name" value="Fun_TF"/>
</dbReference>
<evidence type="ECO:0000313" key="9">
    <source>
        <dbReference type="Proteomes" id="UP000799779"/>
    </source>
</evidence>
<keyword evidence="6" id="KW-0539">Nucleus</keyword>
<evidence type="ECO:0000259" key="7">
    <source>
        <dbReference type="PROSITE" id="PS50048"/>
    </source>
</evidence>
<feature type="domain" description="Zn(2)-C6 fungal-type" evidence="7">
    <location>
        <begin position="24"/>
        <end position="54"/>
    </location>
</feature>
<dbReference type="GO" id="GO:0003677">
    <property type="term" value="F:DNA binding"/>
    <property type="evidence" value="ECO:0007669"/>
    <property type="project" value="UniProtKB-KW"/>
</dbReference>
<dbReference type="AlphaFoldDB" id="A0A6A5WZX9"/>
<dbReference type="GO" id="GO:0008270">
    <property type="term" value="F:zinc ion binding"/>
    <property type="evidence" value="ECO:0007669"/>
    <property type="project" value="InterPro"/>
</dbReference>
<keyword evidence="5" id="KW-0804">Transcription</keyword>
<dbReference type="Pfam" id="PF00172">
    <property type="entry name" value="Zn_clus"/>
    <property type="match status" value="1"/>
</dbReference>
<dbReference type="Gene3D" id="4.10.240.10">
    <property type="entry name" value="Zn(2)-C6 fungal-type DNA-binding domain"/>
    <property type="match status" value="1"/>
</dbReference>
<dbReference type="InterPro" id="IPR036864">
    <property type="entry name" value="Zn2-C6_fun-type_DNA-bd_sf"/>
</dbReference>
<sequence>MAEIQFQAGPNKIGRRPSPRVKTGCQTCKIRRVKCDEKRPSCLRCTGIGRKCEYSKSKQEYQVQVFNSQAPTLQHAMPTLFGVGENVHFLEFYHHCAAPSLSSPDSFDDEFWSCISLQMAQSEPAVRHALIAIGYLHREEGGSLKDARLAVLDDRRTLLLHYNKSVRHLVTRMKEPSYSPEIGLVACILYACIELLRADYFTASMHFRNGLKIITELRRKRRIDSPTELPVASEDILAHTNMVEDKLVPLYIRAMTSTLIFGTRVERDFPILCPCPESLSHFSSFRSAQLSYFSLRNAAVLFVRRMMTHSLKLIAPTTEDLQEQAQLLQCHTAWFRSLTTLEKAAKTPSPAETVRSSALKVSYYSTLIGVSCATDIAQMAFDAHLPSFKAIVHHAHIVLDSMNLAAPGARKQARAEAAHFTFEIALIPPLYITAMKCRCPATRREAIALLARNPPREGPWDAEQHVLVLNRVVQIEEAVVDSRGWPAEELRLFICVIDASMDGNGGFWADLLPARLVGSWRARQTGREARGTSEWFELGKEKGRMGDYDREKGYLVQRRDKVVGSAEPL</sequence>
<keyword evidence="9" id="KW-1185">Reference proteome</keyword>
<dbReference type="PROSITE" id="PS00463">
    <property type="entry name" value="ZN2_CY6_FUNGAL_1"/>
    <property type="match status" value="1"/>
</dbReference>
<organism evidence="8 9">
    <name type="scientific">Amniculicola lignicola CBS 123094</name>
    <dbReference type="NCBI Taxonomy" id="1392246"/>
    <lineage>
        <taxon>Eukaryota</taxon>
        <taxon>Fungi</taxon>
        <taxon>Dikarya</taxon>
        <taxon>Ascomycota</taxon>
        <taxon>Pezizomycotina</taxon>
        <taxon>Dothideomycetes</taxon>
        <taxon>Pleosporomycetidae</taxon>
        <taxon>Pleosporales</taxon>
        <taxon>Amniculicolaceae</taxon>
        <taxon>Amniculicola</taxon>
    </lineage>
</organism>
<accession>A0A6A5WZX9</accession>
<dbReference type="InterPro" id="IPR001138">
    <property type="entry name" value="Zn2Cys6_DnaBD"/>
</dbReference>
<keyword evidence="3" id="KW-0805">Transcription regulation</keyword>
<dbReference type="EMBL" id="ML977566">
    <property type="protein sequence ID" value="KAF2004635.1"/>
    <property type="molecule type" value="Genomic_DNA"/>
</dbReference>
<evidence type="ECO:0000256" key="4">
    <source>
        <dbReference type="ARBA" id="ARBA00023125"/>
    </source>
</evidence>
<dbReference type="PANTHER" id="PTHR36206:SF4">
    <property type="entry name" value="HYPOTHETICAL CONSERVED PROTEIN (EUROFUNG)-RELATED"/>
    <property type="match status" value="1"/>
</dbReference>
<dbReference type="GO" id="GO:0000981">
    <property type="term" value="F:DNA-binding transcription factor activity, RNA polymerase II-specific"/>
    <property type="evidence" value="ECO:0007669"/>
    <property type="project" value="InterPro"/>
</dbReference>
<evidence type="ECO:0000256" key="1">
    <source>
        <dbReference type="ARBA" id="ARBA00022723"/>
    </source>
</evidence>
<dbReference type="SUPFAM" id="SSF57701">
    <property type="entry name" value="Zn2/Cys6 DNA-binding domain"/>
    <property type="match status" value="1"/>
</dbReference>
<evidence type="ECO:0000256" key="6">
    <source>
        <dbReference type="ARBA" id="ARBA00023242"/>
    </source>
</evidence>
<protein>
    <recommendedName>
        <fullName evidence="7">Zn(2)-C6 fungal-type domain-containing protein</fullName>
    </recommendedName>
</protein>
<evidence type="ECO:0000256" key="2">
    <source>
        <dbReference type="ARBA" id="ARBA00022833"/>
    </source>
</evidence>
<reference evidence="8" key="1">
    <citation type="journal article" date="2020" name="Stud. Mycol.">
        <title>101 Dothideomycetes genomes: a test case for predicting lifestyles and emergence of pathogens.</title>
        <authorList>
            <person name="Haridas S."/>
            <person name="Albert R."/>
            <person name="Binder M."/>
            <person name="Bloem J."/>
            <person name="Labutti K."/>
            <person name="Salamov A."/>
            <person name="Andreopoulos B."/>
            <person name="Baker S."/>
            <person name="Barry K."/>
            <person name="Bills G."/>
            <person name="Bluhm B."/>
            <person name="Cannon C."/>
            <person name="Castanera R."/>
            <person name="Culley D."/>
            <person name="Daum C."/>
            <person name="Ezra D."/>
            <person name="Gonzalez J."/>
            <person name="Henrissat B."/>
            <person name="Kuo A."/>
            <person name="Liang C."/>
            <person name="Lipzen A."/>
            <person name="Lutzoni F."/>
            <person name="Magnuson J."/>
            <person name="Mondo S."/>
            <person name="Nolan M."/>
            <person name="Ohm R."/>
            <person name="Pangilinan J."/>
            <person name="Park H.-J."/>
            <person name="Ramirez L."/>
            <person name="Alfaro M."/>
            <person name="Sun H."/>
            <person name="Tritt A."/>
            <person name="Yoshinaga Y."/>
            <person name="Zwiers L.-H."/>
            <person name="Turgeon B."/>
            <person name="Goodwin S."/>
            <person name="Spatafora J."/>
            <person name="Crous P."/>
            <person name="Grigoriev I."/>
        </authorList>
    </citation>
    <scope>NUCLEOTIDE SEQUENCE</scope>
    <source>
        <strain evidence="8">CBS 123094</strain>
    </source>
</reference>
<gene>
    <name evidence="8" type="ORF">P154DRAFT_616806</name>
</gene>
<name>A0A6A5WZX9_9PLEO</name>
<dbReference type="Pfam" id="PF11951">
    <property type="entry name" value="Fungal_trans_2"/>
    <property type="match status" value="1"/>
</dbReference>
<dbReference type="Proteomes" id="UP000799779">
    <property type="component" value="Unassembled WGS sequence"/>
</dbReference>
<keyword evidence="2" id="KW-0862">Zinc</keyword>
<evidence type="ECO:0000256" key="3">
    <source>
        <dbReference type="ARBA" id="ARBA00023015"/>
    </source>
</evidence>
<dbReference type="CDD" id="cd00067">
    <property type="entry name" value="GAL4"/>
    <property type="match status" value="1"/>
</dbReference>
<dbReference type="InterPro" id="IPR052360">
    <property type="entry name" value="Transcr_Regulatory_Proteins"/>
</dbReference>
<keyword evidence="1" id="KW-0479">Metal-binding</keyword>
<proteinExistence type="predicted"/>
<dbReference type="PANTHER" id="PTHR36206">
    <property type="entry name" value="ASPERCRYPTIN BIOSYNTHESIS CLUSTER-SPECIFIC TRANSCRIPTION REGULATOR ATNN-RELATED"/>
    <property type="match status" value="1"/>
</dbReference>
<evidence type="ECO:0000313" key="8">
    <source>
        <dbReference type="EMBL" id="KAF2004635.1"/>
    </source>
</evidence>
<dbReference type="OrthoDB" id="2593732at2759"/>
<dbReference type="PROSITE" id="PS50048">
    <property type="entry name" value="ZN2_CY6_FUNGAL_2"/>
    <property type="match status" value="1"/>
</dbReference>
<evidence type="ECO:0000256" key="5">
    <source>
        <dbReference type="ARBA" id="ARBA00023163"/>
    </source>
</evidence>
<dbReference type="SMART" id="SM00066">
    <property type="entry name" value="GAL4"/>
    <property type="match status" value="1"/>
</dbReference>